<dbReference type="AlphaFoldDB" id="A0A7S3PUR5"/>
<organism evidence="1">
    <name type="scientific">Chaetoceros debilis</name>
    <dbReference type="NCBI Taxonomy" id="122233"/>
    <lineage>
        <taxon>Eukaryota</taxon>
        <taxon>Sar</taxon>
        <taxon>Stramenopiles</taxon>
        <taxon>Ochrophyta</taxon>
        <taxon>Bacillariophyta</taxon>
        <taxon>Coscinodiscophyceae</taxon>
        <taxon>Chaetocerotophycidae</taxon>
        <taxon>Chaetocerotales</taxon>
        <taxon>Chaetocerotaceae</taxon>
        <taxon>Chaetoceros</taxon>
    </lineage>
</organism>
<proteinExistence type="predicted"/>
<reference evidence="1" key="1">
    <citation type="submission" date="2021-01" db="EMBL/GenBank/DDBJ databases">
        <authorList>
            <person name="Corre E."/>
            <person name="Pelletier E."/>
            <person name="Niang G."/>
            <person name="Scheremetjew M."/>
            <person name="Finn R."/>
            <person name="Kale V."/>
            <person name="Holt S."/>
            <person name="Cochrane G."/>
            <person name="Meng A."/>
            <person name="Brown T."/>
            <person name="Cohen L."/>
        </authorList>
    </citation>
    <scope>NUCLEOTIDE SEQUENCE</scope>
    <source>
        <strain evidence="1">MM31A-1</strain>
    </source>
</reference>
<gene>
    <name evidence="1" type="ORF">CDEB00056_LOCUS1060</name>
</gene>
<name>A0A7S3PUR5_9STRA</name>
<protein>
    <submittedName>
        <fullName evidence="1">Uncharacterized protein</fullName>
    </submittedName>
</protein>
<dbReference type="EMBL" id="HBIO01001473">
    <property type="protein sequence ID" value="CAE0456219.1"/>
    <property type="molecule type" value="Transcribed_RNA"/>
</dbReference>
<evidence type="ECO:0000313" key="1">
    <source>
        <dbReference type="EMBL" id="CAE0456219.1"/>
    </source>
</evidence>
<sequence length="288" mass="31654">MASSNNNTLIIAAAGSAVAILAASAFMFSGGKNNNRSISVVDDNDMDPNECISPEDVIAIMDQLFMHMQNVLAQLSQQIQQIQMSGQSIPEPQLRQLLKSEFDRALEASQVEIYEKNNVDEDCLKQATWEFVQQENAQVIKAVDRFQALYENVTGIKTAGKRPKGFGGESTSLTTKSSTMKELSKEKLMDCADKYFDALTSSMVGIVKKYQDQGKNLREVDVAQAVQMEFASVANTAGEAALEKEGVTQDEFKAAIEKNQSDPEVGRHLAMLQMKQQRDMSLAGVPQP</sequence>
<accession>A0A7S3PUR5</accession>